<organism evidence="1 2">
    <name type="scientific">Caulobacter radicis</name>
    <dbReference type="NCBI Taxonomy" id="2172650"/>
    <lineage>
        <taxon>Bacteria</taxon>
        <taxon>Pseudomonadati</taxon>
        <taxon>Pseudomonadota</taxon>
        <taxon>Alphaproteobacteria</taxon>
        <taxon>Caulobacterales</taxon>
        <taxon>Caulobacteraceae</taxon>
        <taxon>Caulobacter</taxon>
    </lineage>
</organism>
<sequence length="172" mass="17443">MMVAVVAGAGLGLERSSGFVLGSNGQLGQASVGRAGGNVYVNAASGNLVIQSTDEMLFGLGQDVDVGRAYNSLGATAWQTSQARRITGLSGAVNTAGSTVTRIAADGSDVVYAYDAALSAYVAKEGGGGYDRLTFSGSTWTWTDGASRTVELYDGANGGRITRSTDKNGNAL</sequence>
<comment type="caution">
    <text evidence="1">The sequence shown here is derived from an EMBL/GenBank/DDBJ whole genome shotgun (WGS) entry which is preliminary data.</text>
</comment>
<reference evidence="1 2" key="1">
    <citation type="submission" date="2018-04" db="EMBL/GenBank/DDBJ databases">
        <title>The genome sequence of Caulobacter sp. 736.</title>
        <authorList>
            <person name="Gao J."/>
            <person name="Sun J."/>
        </authorList>
    </citation>
    <scope>NUCLEOTIDE SEQUENCE [LARGE SCALE GENOMIC DNA]</scope>
    <source>
        <strain evidence="1 2">736</strain>
    </source>
</reference>
<keyword evidence="2" id="KW-1185">Reference proteome</keyword>
<evidence type="ECO:0000313" key="1">
    <source>
        <dbReference type="EMBL" id="PVM71711.1"/>
    </source>
</evidence>
<gene>
    <name evidence="1" type="ORF">DDF65_23720</name>
</gene>
<accession>A0A2T9IXG5</accession>
<name>A0A2T9IXG5_9CAUL</name>
<feature type="non-terminal residue" evidence="1">
    <location>
        <position position="172"/>
    </location>
</feature>
<dbReference type="Proteomes" id="UP000244913">
    <property type="component" value="Unassembled WGS sequence"/>
</dbReference>
<protein>
    <submittedName>
        <fullName evidence="1">RHS repeat protein</fullName>
    </submittedName>
</protein>
<proteinExistence type="predicted"/>
<evidence type="ECO:0000313" key="2">
    <source>
        <dbReference type="Proteomes" id="UP000244913"/>
    </source>
</evidence>
<dbReference type="EMBL" id="QDKP01000065">
    <property type="protein sequence ID" value="PVM71711.1"/>
    <property type="molecule type" value="Genomic_DNA"/>
</dbReference>
<dbReference type="AlphaFoldDB" id="A0A2T9IXG5"/>